<dbReference type="GO" id="GO:0005524">
    <property type="term" value="F:ATP binding"/>
    <property type="evidence" value="ECO:0007669"/>
    <property type="project" value="UniProtKB-KW"/>
</dbReference>
<evidence type="ECO:0000256" key="5">
    <source>
        <dbReference type="ARBA" id="ARBA00022741"/>
    </source>
</evidence>
<keyword evidence="9" id="KW-0808">Transferase</keyword>
<evidence type="ECO:0000313" key="10">
    <source>
        <dbReference type="Proteomes" id="UP000006875"/>
    </source>
</evidence>
<dbReference type="Pfam" id="PF21948">
    <property type="entry name" value="LplA-B_cat"/>
    <property type="match status" value="1"/>
</dbReference>
<dbReference type="UniPathway" id="UPA00537">
    <property type="reaction ID" value="UER00594"/>
</dbReference>
<keyword evidence="10" id="KW-1185">Reference proteome</keyword>
<dbReference type="Proteomes" id="UP000006875">
    <property type="component" value="Chromosome"/>
</dbReference>
<name>E3HAD2_ILYPC</name>
<dbReference type="EC" id="6.3.1.20" evidence="3"/>
<proteinExistence type="predicted"/>
<dbReference type="SUPFAM" id="SSF82649">
    <property type="entry name" value="SufE/NifU"/>
    <property type="match status" value="1"/>
</dbReference>
<dbReference type="STRING" id="572544.Ilyop_1891"/>
<dbReference type="SUPFAM" id="SSF55681">
    <property type="entry name" value="Class II aaRS and biotin synthetases"/>
    <property type="match status" value="1"/>
</dbReference>
<dbReference type="InterPro" id="IPR019491">
    <property type="entry name" value="Lipoate_protein_ligase_C"/>
</dbReference>
<dbReference type="NCBIfam" id="TIGR00545">
    <property type="entry name" value="lipoyltrans"/>
    <property type="match status" value="1"/>
</dbReference>
<sequence>MFNIINESKDPYFNLALEEYALKNIEGDIVIFWQNENTVVVGRNQNTHEEINHEYVNKNNVNVVRRLSGGGAVYHDNGNLNFTFITDGKRENVNNYKKFTEPVVNVLKLLRVEAEFSGRNDIVIDEKKISGNAQYYFGNRMLHHGTLLFDADLSVLGKVLNVKYDKIESKGIKSVRSRVTNIYPYLKEKLMIEEFKKILISNILMEGARNYILSDTENLAVENLAKEKYRDWDWNFGKSPEFKISKRKRYDGGELDIRINVSEGRIDEIKIYGDFLGYRGTEEIEKVLTGKRFNEKELADCIKDVDIQKYFYDIKKEDIIDCIFY</sequence>
<comment type="catalytic activity">
    <reaction evidence="7">
        <text>L-lysyl-[lipoyl-carrier protein] + (R)-lipoate + ATP = N(6)-[(R)-lipoyl]-L-lysyl-[lipoyl-carrier protein] + AMP + diphosphate + H(+)</text>
        <dbReference type="Rhea" id="RHEA:49288"/>
        <dbReference type="Rhea" id="RHEA-COMP:10500"/>
        <dbReference type="Rhea" id="RHEA-COMP:10502"/>
        <dbReference type="ChEBI" id="CHEBI:15378"/>
        <dbReference type="ChEBI" id="CHEBI:29969"/>
        <dbReference type="ChEBI" id="CHEBI:30616"/>
        <dbReference type="ChEBI" id="CHEBI:33019"/>
        <dbReference type="ChEBI" id="CHEBI:83088"/>
        <dbReference type="ChEBI" id="CHEBI:83099"/>
        <dbReference type="ChEBI" id="CHEBI:456215"/>
        <dbReference type="EC" id="6.3.1.20"/>
    </reaction>
</comment>
<evidence type="ECO:0000256" key="4">
    <source>
        <dbReference type="ARBA" id="ARBA00022598"/>
    </source>
</evidence>
<evidence type="ECO:0000256" key="1">
    <source>
        <dbReference type="ARBA" id="ARBA00005085"/>
    </source>
</evidence>
<feature type="domain" description="BPL/LPL catalytic" evidence="8">
    <location>
        <begin position="24"/>
        <end position="211"/>
    </location>
</feature>
<dbReference type="InterPro" id="IPR004143">
    <property type="entry name" value="BPL_LPL_catalytic"/>
</dbReference>
<dbReference type="GO" id="GO:0017118">
    <property type="term" value="F:lipoyltransferase activity"/>
    <property type="evidence" value="ECO:0007669"/>
    <property type="project" value="TreeGrafter"/>
</dbReference>
<comment type="pathway">
    <text evidence="1">Protein modification; protein lipoylation via exogenous pathway; protein N(6)-(lipoyl)lysine from lipoate: step 2/2.</text>
</comment>
<keyword evidence="4 9" id="KW-0436">Ligase</keyword>
<dbReference type="AlphaFoldDB" id="E3HAD2"/>
<evidence type="ECO:0000256" key="2">
    <source>
        <dbReference type="ARBA" id="ARBA00005124"/>
    </source>
</evidence>
<organism evidence="9 10">
    <name type="scientific">Ilyobacter polytropus (strain ATCC 51220 / DSM 2926 / LMG 16218 / CuHBu1)</name>
    <dbReference type="NCBI Taxonomy" id="572544"/>
    <lineage>
        <taxon>Bacteria</taxon>
        <taxon>Fusobacteriati</taxon>
        <taxon>Fusobacteriota</taxon>
        <taxon>Fusobacteriia</taxon>
        <taxon>Fusobacteriales</taxon>
        <taxon>Fusobacteriaceae</taxon>
        <taxon>Ilyobacter</taxon>
    </lineage>
</organism>
<dbReference type="OrthoDB" id="9788148at2"/>
<dbReference type="FunFam" id="3.30.930.10:FF:000072">
    <property type="entry name" value="Lipoate--protein ligase"/>
    <property type="match status" value="1"/>
</dbReference>
<dbReference type="PANTHER" id="PTHR12561">
    <property type="entry name" value="LIPOATE-PROTEIN LIGASE"/>
    <property type="match status" value="1"/>
</dbReference>
<dbReference type="GO" id="GO:0009249">
    <property type="term" value="P:protein lipoylation"/>
    <property type="evidence" value="ECO:0007669"/>
    <property type="project" value="InterPro"/>
</dbReference>
<evidence type="ECO:0000256" key="3">
    <source>
        <dbReference type="ARBA" id="ARBA00012367"/>
    </source>
</evidence>
<dbReference type="eggNOG" id="COG0095">
    <property type="taxonomic scope" value="Bacteria"/>
</dbReference>
<keyword evidence="9" id="KW-0548">Nucleotidyltransferase</keyword>
<dbReference type="PROSITE" id="PS51733">
    <property type="entry name" value="BPL_LPL_CATALYTIC"/>
    <property type="match status" value="1"/>
</dbReference>
<dbReference type="InterPro" id="IPR004562">
    <property type="entry name" value="LipoylTrfase_LipoateP_Ligase"/>
</dbReference>
<dbReference type="EMBL" id="CP002281">
    <property type="protein sequence ID" value="ADO83662.1"/>
    <property type="molecule type" value="Genomic_DNA"/>
</dbReference>
<evidence type="ECO:0000259" key="8">
    <source>
        <dbReference type="PROSITE" id="PS51733"/>
    </source>
</evidence>
<protein>
    <recommendedName>
        <fullName evidence="3">lipoate--protein ligase</fullName>
        <ecNumber evidence="3">6.3.1.20</ecNumber>
    </recommendedName>
</protein>
<dbReference type="KEGG" id="ipo:Ilyop_1891"/>
<dbReference type="GO" id="GO:0005737">
    <property type="term" value="C:cytoplasm"/>
    <property type="evidence" value="ECO:0007669"/>
    <property type="project" value="TreeGrafter"/>
</dbReference>
<comment type="pathway">
    <text evidence="2">Protein modification; protein lipoylation via exogenous pathway; protein N(6)-(lipoyl)lysine from lipoate: step 1/2.</text>
</comment>
<dbReference type="Gene3D" id="3.30.390.50">
    <property type="entry name" value="CO dehydrogenase flavoprotein, C-terminal domain"/>
    <property type="match status" value="1"/>
</dbReference>
<keyword evidence="6" id="KW-0067">ATP-binding</keyword>
<gene>
    <name evidence="9" type="ordered locus">Ilyop_1891</name>
</gene>
<dbReference type="GO" id="GO:0016979">
    <property type="term" value="F:lipoate-protein ligase activity"/>
    <property type="evidence" value="ECO:0007669"/>
    <property type="project" value="UniProtKB-EC"/>
</dbReference>
<evidence type="ECO:0000313" key="9">
    <source>
        <dbReference type="EMBL" id="ADO83662.1"/>
    </source>
</evidence>
<dbReference type="Gene3D" id="3.30.930.10">
    <property type="entry name" value="Bira Bifunctional Protein, Domain 2"/>
    <property type="match status" value="1"/>
</dbReference>
<dbReference type="Pfam" id="PF10437">
    <property type="entry name" value="Lip_prot_lig_C"/>
    <property type="match status" value="1"/>
</dbReference>
<evidence type="ECO:0000256" key="7">
    <source>
        <dbReference type="ARBA" id="ARBA00048037"/>
    </source>
</evidence>
<accession>E3HAD2</accession>
<dbReference type="HOGENOM" id="CLU_022986_0_2_0"/>
<reference evidence="9 10" key="1">
    <citation type="journal article" date="2010" name="Stand. Genomic Sci.">
        <title>Complete genome sequence of Ilyobacter polytropus type strain (CuHbu1).</title>
        <authorList>
            <person name="Sikorski J."/>
            <person name="Chertkov O."/>
            <person name="Lapidus A."/>
            <person name="Nolan M."/>
            <person name="Lucas S."/>
            <person name="Del Rio T.G."/>
            <person name="Tice H."/>
            <person name="Cheng J.F."/>
            <person name="Tapia R."/>
            <person name="Han C."/>
            <person name="Goodwin L."/>
            <person name="Pitluck S."/>
            <person name="Liolios K."/>
            <person name="Ivanova N."/>
            <person name="Mavromatis K."/>
            <person name="Mikhailova N."/>
            <person name="Pati A."/>
            <person name="Chen A."/>
            <person name="Palaniappan K."/>
            <person name="Land M."/>
            <person name="Hauser L."/>
            <person name="Chang Y.J."/>
            <person name="Jeffries C.D."/>
            <person name="Brambilla E."/>
            <person name="Yasawong M."/>
            <person name="Rohde M."/>
            <person name="Pukall R."/>
            <person name="Spring S."/>
            <person name="Goker M."/>
            <person name="Woyke T."/>
            <person name="Bristow J."/>
            <person name="Eisen J.A."/>
            <person name="Markowitz V."/>
            <person name="Hugenholtz P."/>
            <person name="Kyrpides N.C."/>
            <person name="Klenk H.P."/>
        </authorList>
    </citation>
    <scope>NUCLEOTIDE SEQUENCE [LARGE SCALE GENOMIC DNA]</scope>
    <source>
        <strain evidence="10">ATCC 51220 / DSM 2926 / LMG 16218 / CuHBu1</strain>
    </source>
</reference>
<dbReference type="InterPro" id="IPR045864">
    <property type="entry name" value="aa-tRNA-synth_II/BPL/LPL"/>
</dbReference>
<dbReference type="PANTHER" id="PTHR12561:SF3">
    <property type="entry name" value="LIPOYLTRANSFERASE 1, MITOCHONDRIAL"/>
    <property type="match status" value="1"/>
</dbReference>
<evidence type="ECO:0000256" key="6">
    <source>
        <dbReference type="ARBA" id="ARBA00022840"/>
    </source>
</evidence>
<keyword evidence="5" id="KW-0547">Nucleotide-binding</keyword>
<dbReference type="RefSeq" id="WP_013388324.1">
    <property type="nucleotide sequence ID" value="NC_014632.1"/>
</dbReference>
<dbReference type="CDD" id="cd16443">
    <property type="entry name" value="LplA"/>
    <property type="match status" value="1"/>
</dbReference>